<protein>
    <submittedName>
        <fullName evidence="3">Pi starvation-induced protein</fullName>
    </submittedName>
</protein>
<sequence>MRHASATAAVALALALVLAVAAASREKKHLADATACVYVVMVKPPAGGVDITAYHIDILATVLGRFHAVCRILLSNLLILRASRDKAKEALVYSYKSALSGFAAKLTPAQVAVLQKHPNVIQALPDKQYSLHDNLN</sequence>
<dbReference type="eggNOG" id="ENOG502R3N0">
    <property type="taxonomic scope" value="Eukaryota"/>
</dbReference>
<dbReference type="Gene3D" id="3.30.70.80">
    <property type="entry name" value="Peptidase S8 propeptide/proteinase inhibitor I9"/>
    <property type="match status" value="1"/>
</dbReference>
<dbReference type="AlphaFoldDB" id="C3SA70"/>
<dbReference type="EMBL" id="EU730896">
    <property type="protein sequence ID" value="ACF22704.1"/>
    <property type="molecule type" value="Genomic_DNA"/>
</dbReference>
<dbReference type="ExpressionAtlas" id="C3SA70">
    <property type="expression patterns" value="baseline"/>
</dbReference>
<dbReference type="PANTHER" id="PTHR48222">
    <property type="entry name" value="PROTEINASE INHIBITOR, PROPEPTIDE"/>
    <property type="match status" value="1"/>
</dbReference>
<dbReference type="OMA" id="MYHVVDN"/>
<feature type="chain" id="PRO_5014085997" evidence="1">
    <location>
        <begin position="24"/>
        <end position="136"/>
    </location>
</feature>
<evidence type="ECO:0000259" key="2">
    <source>
        <dbReference type="Pfam" id="PF05922"/>
    </source>
</evidence>
<dbReference type="InterPro" id="IPR037045">
    <property type="entry name" value="S8pro/Inhibitor_I9_sf"/>
</dbReference>
<dbReference type="Pfam" id="PF05922">
    <property type="entry name" value="Inhibitor_I9"/>
    <property type="match status" value="1"/>
</dbReference>
<evidence type="ECO:0000256" key="1">
    <source>
        <dbReference type="SAM" id="SignalP"/>
    </source>
</evidence>
<proteinExistence type="predicted"/>
<reference evidence="3" key="1">
    <citation type="journal article" date="2009" name="Plant Mol. Biol.">
        <title>Structural characterization of Brachypodium genome and its syntenic relationship with rice and wheat.</title>
        <authorList>
            <person name="Huo N."/>
            <person name="Vogel J.P."/>
            <person name="Lazo G.R."/>
            <person name="You F.M."/>
            <person name="Ma Y."/>
            <person name="McMahon S."/>
            <person name="Dvorak J."/>
            <person name="Anderson O.D."/>
            <person name="Luo M.C."/>
            <person name="Gu Y.Q."/>
        </authorList>
    </citation>
    <scope>NUCLEOTIDE SEQUENCE</scope>
</reference>
<dbReference type="InterPro" id="IPR010259">
    <property type="entry name" value="S8pro/Inhibitor_I9"/>
</dbReference>
<dbReference type="HOGENOM" id="CLU_000625_6_3_1"/>
<name>C3SA70_BRADI</name>
<evidence type="ECO:0000313" key="3">
    <source>
        <dbReference type="EMBL" id="ACF22704.1"/>
    </source>
</evidence>
<dbReference type="PANTHER" id="PTHR48222:SF7">
    <property type="entry name" value="OS07G0438600 PROTEIN"/>
    <property type="match status" value="1"/>
</dbReference>
<feature type="signal peptide" evidence="1">
    <location>
        <begin position="1"/>
        <end position="23"/>
    </location>
</feature>
<accession>C3SA70</accession>
<feature type="domain" description="Inhibitor I9" evidence="2">
    <location>
        <begin position="65"/>
        <end position="132"/>
    </location>
</feature>
<keyword evidence="1" id="KW-0732">Signal</keyword>
<organism evidence="3">
    <name type="scientific">Brachypodium distachyon</name>
    <name type="common">Purple false brome</name>
    <name type="synonym">Trachynia distachya</name>
    <dbReference type="NCBI Taxonomy" id="15368"/>
    <lineage>
        <taxon>Eukaryota</taxon>
        <taxon>Viridiplantae</taxon>
        <taxon>Streptophyta</taxon>
        <taxon>Embryophyta</taxon>
        <taxon>Tracheophyta</taxon>
        <taxon>Spermatophyta</taxon>
        <taxon>Magnoliopsida</taxon>
        <taxon>Liliopsida</taxon>
        <taxon>Poales</taxon>
        <taxon>Poaceae</taxon>
        <taxon>BOP clade</taxon>
        <taxon>Pooideae</taxon>
        <taxon>Stipodae</taxon>
        <taxon>Brachypodieae</taxon>
        <taxon>Brachypodium</taxon>
    </lineage>
</organism>